<dbReference type="AlphaFoldDB" id="A0A077ZMY7"/>
<organism evidence="1 2">
    <name type="scientific">Stylonychia lemnae</name>
    <name type="common">Ciliate</name>
    <dbReference type="NCBI Taxonomy" id="5949"/>
    <lineage>
        <taxon>Eukaryota</taxon>
        <taxon>Sar</taxon>
        <taxon>Alveolata</taxon>
        <taxon>Ciliophora</taxon>
        <taxon>Intramacronucleata</taxon>
        <taxon>Spirotrichea</taxon>
        <taxon>Stichotrichia</taxon>
        <taxon>Sporadotrichida</taxon>
        <taxon>Oxytrichidae</taxon>
        <taxon>Stylonychinae</taxon>
        <taxon>Stylonychia</taxon>
    </lineage>
</organism>
<dbReference type="EMBL" id="CCKQ01000248">
    <property type="protein sequence ID" value="CDW71307.1"/>
    <property type="molecule type" value="Genomic_DNA"/>
</dbReference>
<evidence type="ECO:0000313" key="2">
    <source>
        <dbReference type="Proteomes" id="UP000039865"/>
    </source>
</evidence>
<name>A0A077ZMY7_STYLE</name>
<sequence length="332" mass="38563">MLKLYTKEWKDFIQKLEVIKTKSNREVLCIHCWQMLNCKQKIKHLKKTPDHEKYLLTSTKYASEKQIIALAKAQNKFVTQKDGEFIVTPFGPLNRQFRDTISLFNGEDQNEMKVLNIDINQQTYRQPSTATPIKYDQPLNQQNLFGLDSAQALLKQNIFLPVSQNLNQESSTQDILSQLNAKLDSIVKVLQMLVQQDLLVNQNLSHLNQNFQALTQLQISGRFNPHQINHEMQNPLQSASQFPQYYLQGSFQSPLAQIGSRNQQISLLGSKQQYKSYIIQPFQARQEQSTINFLSQMTALNNKRHTQWLVMTLRPNVIIYNILTVKLRIQSI</sequence>
<gene>
    <name evidence="1" type="primary">Contig15294.g16290</name>
    <name evidence="1" type="ORF">STYLEM_250</name>
</gene>
<dbReference type="Proteomes" id="UP000039865">
    <property type="component" value="Unassembled WGS sequence"/>
</dbReference>
<proteinExistence type="predicted"/>
<keyword evidence="2" id="KW-1185">Reference proteome</keyword>
<accession>A0A077ZMY7</accession>
<protein>
    <submittedName>
        <fullName evidence="1">Uncharacterized protein</fullName>
    </submittedName>
</protein>
<reference evidence="1 2" key="1">
    <citation type="submission" date="2014-06" db="EMBL/GenBank/DDBJ databases">
        <authorList>
            <person name="Swart Estienne"/>
        </authorList>
    </citation>
    <scope>NUCLEOTIDE SEQUENCE [LARGE SCALE GENOMIC DNA]</scope>
    <source>
        <strain evidence="1 2">130c</strain>
    </source>
</reference>
<evidence type="ECO:0000313" key="1">
    <source>
        <dbReference type="EMBL" id="CDW71307.1"/>
    </source>
</evidence>
<dbReference type="InParanoid" id="A0A077ZMY7"/>